<reference evidence="1 2" key="2">
    <citation type="submission" date="2024-01" db="EMBL/GenBank/DDBJ databases">
        <title>Comparative genomics of Cryptococcus and Kwoniella reveals pathogenesis evolution and contrasting modes of karyotype evolution via chromosome fusion or intercentromeric recombination.</title>
        <authorList>
            <person name="Coelho M.A."/>
            <person name="David-Palma M."/>
            <person name="Shea T."/>
            <person name="Bowers K."/>
            <person name="Mcginley-Smith S."/>
            <person name="Mohammad A.W."/>
            <person name="Gnirke A."/>
            <person name="Yurkov A.M."/>
            <person name="Nowrousian M."/>
            <person name="Sun S."/>
            <person name="Cuomo C.A."/>
            <person name="Heitman J."/>
        </authorList>
    </citation>
    <scope>NUCLEOTIDE SEQUENCE [LARGE SCALE GENOMIC DNA]</scope>
    <source>
        <strain evidence="1 2">IND107</strain>
    </source>
</reference>
<dbReference type="Proteomes" id="UP000054399">
    <property type="component" value="Unassembled WGS sequence"/>
</dbReference>
<comment type="caution">
    <text evidence="1">The sequence shown here is derived from an EMBL/GenBank/DDBJ whole genome shotgun (WGS) entry which is preliminary data.</text>
</comment>
<evidence type="ECO:0000313" key="1">
    <source>
        <dbReference type="EMBL" id="KAL0240432.1"/>
    </source>
</evidence>
<accession>A0ABR3BIF4</accession>
<reference evidence="2" key="1">
    <citation type="submission" date="2015-01" db="EMBL/GenBank/DDBJ databases">
        <title>The Genome Sequence of Cryptococcus gattii MMRL2647.</title>
        <authorList>
            <consortium name="The Broad Institute Genomics Platform"/>
            <person name="Cuomo C."/>
            <person name="Litvintseva A."/>
            <person name="Chen Y."/>
            <person name="Heitman J."/>
            <person name="Sun S."/>
            <person name="Springer D."/>
            <person name="Dromer F."/>
            <person name="Young S."/>
            <person name="Zeng Q."/>
            <person name="Gargeya S."/>
            <person name="Abouelleil A."/>
            <person name="Alvarado L."/>
            <person name="Chapman S.B."/>
            <person name="Gainer-Dewar J."/>
            <person name="Goldberg J."/>
            <person name="Griggs A."/>
            <person name="Gujja S."/>
            <person name="Hansen M."/>
            <person name="Howarth C."/>
            <person name="Imamovic A."/>
            <person name="Larimer J."/>
            <person name="Murphy C."/>
            <person name="Naylor J."/>
            <person name="Pearson M."/>
            <person name="Priest M."/>
            <person name="Roberts A."/>
            <person name="Saif S."/>
            <person name="Shea T."/>
            <person name="Sykes S."/>
            <person name="Wortman J."/>
            <person name="Nusbaum C."/>
            <person name="Birren B."/>
        </authorList>
    </citation>
    <scope>NUCLEOTIDE SEQUENCE [LARGE SCALE GENOMIC DNA]</scope>
    <source>
        <strain evidence="2">IND107</strain>
    </source>
</reference>
<organism evidence="1 2">
    <name type="scientific">Cryptococcus tetragattii IND107</name>
    <dbReference type="NCBI Taxonomy" id="1296105"/>
    <lineage>
        <taxon>Eukaryota</taxon>
        <taxon>Fungi</taxon>
        <taxon>Dikarya</taxon>
        <taxon>Basidiomycota</taxon>
        <taxon>Agaricomycotina</taxon>
        <taxon>Tremellomycetes</taxon>
        <taxon>Tremellales</taxon>
        <taxon>Cryptococcaceae</taxon>
        <taxon>Cryptococcus</taxon>
        <taxon>Cryptococcus gattii species complex</taxon>
    </lineage>
</organism>
<keyword evidence="2" id="KW-1185">Reference proteome</keyword>
<gene>
    <name evidence="1" type="ORF">I308_106684</name>
</gene>
<dbReference type="GeneID" id="91993539"/>
<protein>
    <submittedName>
        <fullName evidence="1">Uncharacterized protein</fullName>
    </submittedName>
</protein>
<proteinExistence type="predicted"/>
<evidence type="ECO:0000313" key="2">
    <source>
        <dbReference type="Proteomes" id="UP000054399"/>
    </source>
</evidence>
<name>A0ABR3BIF4_9TREE</name>
<sequence length="78" mass="8750">MGSNQTAADRRCPSAKSDLTLSDAIWGKTLLILNFCTNIVRRTLNVYRPNVIHFYSLNGIYFSLLHSPVDQQGQSSHP</sequence>
<dbReference type="RefSeq" id="XP_066610931.1">
    <property type="nucleotide sequence ID" value="XM_066761106.1"/>
</dbReference>
<dbReference type="EMBL" id="ATAM02000014">
    <property type="protein sequence ID" value="KAL0240432.1"/>
    <property type="molecule type" value="Genomic_DNA"/>
</dbReference>